<evidence type="ECO:0000313" key="2">
    <source>
        <dbReference type="EMBL" id="WOL07551.1"/>
    </source>
</evidence>
<name>A0AAQ3QCG0_9LILI</name>
<dbReference type="EMBL" id="CP136894">
    <property type="protein sequence ID" value="WOL07551.1"/>
    <property type="molecule type" value="Genomic_DNA"/>
</dbReference>
<evidence type="ECO:0000313" key="3">
    <source>
        <dbReference type="Proteomes" id="UP001327560"/>
    </source>
</evidence>
<keyword evidence="2" id="KW-0645">Protease</keyword>
<accession>A0AAQ3QCG0</accession>
<keyword evidence="2" id="KW-0378">Hydrolase</keyword>
<reference evidence="2 3" key="1">
    <citation type="submission" date="2023-10" db="EMBL/GenBank/DDBJ databases">
        <title>Chromosome-scale genome assembly provides insights into flower coloration mechanisms of Canna indica.</title>
        <authorList>
            <person name="Li C."/>
        </authorList>
    </citation>
    <scope>NUCLEOTIDE SEQUENCE [LARGE SCALE GENOMIC DNA]</scope>
    <source>
        <tissue evidence="2">Flower</tissue>
    </source>
</reference>
<feature type="compositionally biased region" description="Low complexity" evidence="1">
    <location>
        <begin position="41"/>
        <end position="55"/>
    </location>
</feature>
<organism evidence="2 3">
    <name type="scientific">Canna indica</name>
    <name type="common">Indian-shot</name>
    <dbReference type="NCBI Taxonomy" id="4628"/>
    <lineage>
        <taxon>Eukaryota</taxon>
        <taxon>Viridiplantae</taxon>
        <taxon>Streptophyta</taxon>
        <taxon>Embryophyta</taxon>
        <taxon>Tracheophyta</taxon>
        <taxon>Spermatophyta</taxon>
        <taxon>Magnoliopsida</taxon>
        <taxon>Liliopsida</taxon>
        <taxon>Zingiberales</taxon>
        <taxon>Cannaceae</taxon>
        <taxon>Canna</taxon>
    </lineage>
</organism>
<gene>
    <name evidence="2" type="ORF">Cni_G16295</name>
</gene>
<dbReference type="Proteomes" id="UP001327560">
    <property type="component" value="Chromosome 5"/>
</dbReference>
<feature type="region of interest" description="Disordered" evidence="1">
    <location>
        <begin position="37"/>
        <end position="85"/>
    </location>
</feature>
<sequence length="114" mass="11926">MALGTHVDVYKVCGFNGCYSSDIVAGIDDAMVPWTSSPSLSGTSPFHSSRTSSPSVASGRQSEALSSSAPPRTMAPWQTSLPTRHPMCPRPPLVVVAFSKDVGAALTCRRSALS</sequence>
<protein>
    <submittedName>
        <fullName evidence="2">Subtilisin-like protease SBT1.2</fullName>
    </submittedName>
</protein>
<evidence type="ECO:0000256" key="1">
    <source>
        <dbReference type="SAM" id="MobiDB-lite"/>
    </source>
</evidence>
<dbReference type="AlphaFoldDB" id="A0AAQ3QCG0"/>
<feature type="compositionally biased region" description="Polar residues" evidence="1">
    <location>
        <begin position="56"/>
        <end position="82"/>
    </location>
</feature>
<keyword evidence="3" id="KW-1185">Reference proteome</keyword>
<dbReference type="GO" id="GO:0006508">
    <property type="term" value="P:proteolysis"/>
    <property type="evidence" value="ECO:0007669"/>
    <property type="project" value="UniProtKB-KW"/>
</dbReference>
<dbReference type="GO" id="GO:0008233">
    <property type="term" value="F:peptidase activity"/>
    <property type="evidence" value="ECO:0007669"/>
    <property type="project" value="UniProtKB-KW"/>
</dbReference>
<proteinExistence type="predicted"/>